<accession>A0A9K3NM63</accession>
<gene>
    <name evidence="1" type="ORF">HanXRQr2_Chr05g0196531</name>
</gene>
<organism evidence="1 2">
    <name type="scientific">Helianthus annuus</name>
    <name type="common">Common sunflower</name>
    <dbReference type="NCBI Taxonomy" id="4232"/>
    <lineage>
        <taxon>Eukaryota</taxon>
        <taxon>Viridiplantae</taxon>
        <taxon>Streptophyta</taxon>
        <taxon>Embryophyta</taxon>
        <taxon>Tracheophyta</taxon>
        <taxon>Spermatophyta</taxon>
        <taxon>Magnoliopsida</taxon>
        <taxon>eudicotyledons</taxon>
        <taxon>Gunneridae</taxon>
        <taxon>Pentapetalae</taxon>
        <taxon>asterids</taxon>
        <taxon>campanulids</taxon>
        <taxon>Asterales</taxon>
        <taxon>Asteraceae</taxon>
        <taxon>Asteroideae</taxon>
        <taxon>Heliantheae alliance</taxon>
        <taxon>Heliantheae</taxon>
        <taxon>Helianthus</taxon>
    </lineage>
</organism>
<name>A0A9K3NM63_HELAN</name>
<protein>
    <submittedName>
        <fullName evidence="1">Uncharacterized protein</fullName>
    </submittedName>
</protein>
<dbReference type="EMBL" id="MNCJ02000320">
    <property type="protein sequence ID" value="KAF5804398.1"/>
    <property type="molecule type" value="Genomic_DNA"/>
</dbReference>
<reference evidence="1" key="2">
    <citation type="submission" date="2020-06" db="EMBL/GenBank/DDBJ databases">
        <title>Helianthus annuus Genome sequencing and assembly Release 2.</title>
        <authorList>
            <person name="Gouzy J."/>
            <person name="Langlade N."/>
            <person name="Munos S."/>
        </authorList>
    </citation>
    <scope>NUCLEOTIDE SEQUENCE</scope>
    <source>
        <tissue evidence="1">Leaves</tissue>
    </source>
</reference>
<evidence type="ECO:0000313" key="1">
    <source>
        <dbReference type="EMBL" id="KAF5804398.1"/>
    </source>
</evidence>
<dbReference type="AlphaFoldDB" id="A0A9K3NM63"/>
<dbReference type="Proteomes" id="UP000215914">
    <property type="component" value="Unassembled WGS sequence"/>
</dbReference>
<sequence length="64" mass="8156">MTTLRSNSTETRHLRRRRFNRLFTNRIRSFRKQQNIRKFTVSPFRIDVNRLLLRCVRFQKRRYL</sequence>
<comment type="caution">
    <text evidence="1">The sequence shown here is derived from an EMBL/GenBank/DDBJ whole genome shotgun (WGS) entry which is preliminary data.</text>
</comment>
<dbReference type="Gramene" id="mRNA:HanXRQr2_Chr05g0196531">
    <property type="protein sequence ID" value="CDS:HanXRQr2_Chr05g0196531.1"/>
    <property type="gene ID" value="HanXRQr2_Chr05g0196531"/>
</dbReference>
<proteinExistence type="predicted"/>
<evidence type="ECO:0000313" key="2">
    <source>
        <dbReference type="Proteomes" id="UP000215914"/>
    </source>
</evidence>
<reference evidence="1" key="1">
    <citation type="journal article" date="2017" name="Nature">
        <title>The sunflower genome provides insights into oil metabolism, flowering and Asterid evolution.</title>
        <authorList>
            <person name="Badouin H."/>
            <person name="Gouzy J."/>
            <person name="Grassa C.J."/>
            <person name="Murat F."/>
            <person name="Staton S.E."/>
            <person name="Cottret L."/>
            <person name="Lelandais-Briere C."/>
            <person name="Owens G.L."/>
            <person name="Carrere S."/>
            <person name="Mayjonade B."/>
            <person name="Legrand L."/>
            <person name="Gill N."/>
            <person name="Kane N.C."/>
            <person name="Bowers J.E."/>
            <person name="Hubner S."/>
            <person name="Bellec A."/>
            <person name="Berard A."/>
            <person name="Berges H."/>
            <person name="Blanchet N."/>
            <person name="Boniface M.C."/>
            <person name="Brunel D."/>
            <person name="Catrice O."/>
            <person name="Chaidir N."/>
            <person name="Claudel C."/>
            <person name="Donnadieu C."/>
            <person name="Faraut T."/>
            <person name="Fievet G."/>
            <person name="Helmstetter N."/>
            <person name="King M."/>
            <person name="Knapp S.J."/>
            <person name="Lai Z."/>
            <person name="Le Paslier M.C."/>
            <person name="Lippi Y."/>
            <person name="Lorenzon L."/>
            <person name="Mandel J.R."/>
            <person name="Marage G."/>
            <person name="Marchand G."/>
            <person name="Marquand E."/>
            <person name="Bret-Mestries E."/>
            <person name="Morien E."/>
            <person name="Nambeesan S."/>
            <person name="Nguyen T."/>
            <person name="Pegot-Espagnet P."/>
            <person name="Pouilly N."/>
            <person name="Raftis F."/>
            <person name="Sallet E."/>
            <person name="Schiex T."/>
            <person name="Thomas J."/>
            <person name="Vandecasteele C."/>
            <person name="Vares D."/>
            <person name="Vear F."/>
            <person name="Vautrin S."/>
            <person name="Crespi M."/>
            <person name="Mangin B."/>
            <person name="Burke J.M."/>
            <person name="Salse J."/>
            <person name="Munos S."/>
            <person name="Vincourt P."/>
            <person name="Rieseberg L.H."/>
            <person name="Langlade N.B."/>
        </authorList>
    </citation>
    <scope>NUCLEOTIDE SEQUENCE</scope>
    <source>
        <tissue evidence="1">Leaves</tissue>
    </source>
</reference>
<keyword evidence="2" id="KW-1185">Reference proteome</keyword>